<dbReference type="Gene3D" id="2.170.130.10">
    <property type="entry name" value="TonB-dependent receptor, plug domain"/>
    <property type="match status" value="1"/>
</dbReference>
<dbReference type="Gene3D" id="2.40.170.20">
    <property type="entry name" value="TonB-dependent receptor, beta-barrel domain"/>
    <property type="match status" value="1"/>
</dbReference>
<dbReference type="InterPro" id="IPR012910">
    <property type="entry name" value="Plug_dom"/>
</dbReference>
<dbReference type="Proteomes" id="UP000626148">
    <property type="component" value="Unassembled WGS sequence"/>
</dbReference>
<feature type="domain" description="TonB-dependent receptor-like beta-barrel" evidence="13">
    <location>
        <begin position="192"/>
        <end position="589"/>
    </location>
</feature>
<dbReference type="PANTHER" id="PTHR30069">
    <property type="entry name" value="TONB-DEPENDENT OUTER MEMBRANE RECEPTOR"/>
    <property type="match status" value="1"/>
</dbReference>
<dbReference type="GO" id="GO:0044718">
    <property type="term" value="P:siderophore transmembrane transport"/>
    <property type="evidence" value="ECO:0007669"/>
    <property type="project" value="TreeGrafter"/>
</dbReference>
<evidence type="ECO:0000256" key="2">
    <source>
        <dbReference type="ARBA" id="ARBA00008143"/>
    </source>
</evidence>
<keyword evidence="4 11" id="KW-1134">Transmembrane beta strand</keyword>
<dbReference type="RefSeq" id="WP_189606899.1">
    <property type="nucleotide sequence ID" value="NZ_BMXR01000001.1"/>
</dbReference>
<dbReference type="InterPro" id="IPR036942">
    <property type="entry name" value="Beta-barrel_TonB_sf"/>
</dbReference>
<dbReference type="Pfam" id="PF07715">
    <property type="entry name" value="Plug"/>
    <property type="match status" value="1"/>
</dbReference>
<dbReference type="InterPro" id="IPR037066">
    <property type="entry name" value="Plug_dom_sf"/>
</dbReference>
<sequence length="616" mass="69337">MSPVLVEDTLPPAFQTYPELSTGQVTVIGRDAFQADHHSVADVLEITPGVQIQSTGELGSYSTLSVRGATGQQSLVFVDGILLTGSGGGSADLGQIPLDQVESIEIYRTAAPPQFSQDAMGGVINIVTREDSQDGSRTQMGVKLGSFGLREARGAHHWTWGGARLNIRASALSAENDFPFLYDAGTPDVSEDDVEQRRNNADYERYSASADVTRQVGHHQWLAAVNGQWSTKSLPAWNNNDVQDTYYRERKMGGSLAWSATGMADGRLDQSIRYRANSHEGHLNDPASIIGLNQNDSYDSMTDQRLQHLGAWYWGTHITTLVNEASHADLSFKDKITDRGYQYDEWTWLTSLTDEWVLMSDRLSLTGTVRSLSNLDDTQLWGGLLGVRYQLTDEWTLKANVSQTFRQPSLFERYGDQGYFQGNEELVPETGQLVEGSIEYQRSDLEGALTVYNRYAFDNIAPVYDSQGVGRYVNIGQVQYQGVEWDLKWRIHSWTLSQQGAYQPSLITSPVVSYDGNQAPGYYRWSHQSRITADWNPWRLHGEWRFENGLFYDRANSTQAPQRSEFDIGLRRFWQWRSLQQTVEVSVINAFDNRSMDISRKPLPGRQFVAGYSLTF</sequence>
<feature type="domain" description="TonB-dependent receptor plug" evidence="14">
    <location>
        <begin position="21"/>
        <end position="123"/>
    </location>
</feature>
<evidence type="ECO:0000256" key="11">
    <source>
        <dbReference type="PROSITE-ProRule" id="PRU01360"/>
    </source>
</evidence>
<comment type="caution">
    <text evidence="15">The sequence shown here is derived from an EMBL/GenBank/DDBJ whole genome shotgun (WGS) entry which is preliminary data.</text>
</comment>
<dbReference type="SUPFAM" id="SSF56935">
    <property type="entry name" value="Porins"/>
    <property type="match status" value="1"/>
</dbReference>
<evidence type="ECO:0000313" key="15">
    <source>
        <dbReference type="EMBL" id="GGX41166.1"/>
    </source>
</evidence>
<reference evidence="15" key="2">
    <citation type="submission" date="2020-09" db="EMBL/GenBank/DDBJ databases">
        <authorList>
            <person name="Sun Q."/>
            <person name="Kim S."/>
        </authorList>
    </citation>
    <scope>NUCLEOTIDE SEQUENCE</scope>
    <source>
        <strain evidence="15">KCTC 22169</strain>
    </source>
</reference>
<dbReference type="PROSITE" id="PS52016">
    <property type="entry name" value="TONB_DEPENDENT_REC_3"/>
    <property type="match status" value="1"/>
</dbReference>
<keyword evidence="7 12" id="KW-0798">TonB box</keyword>
<evidence type="ECO:0000256" key="1">
    <source>
        <dbReference type="ARBA" id="ARBA00004571"/>
    </source>
</evidence>
<name>A0A918K0Z3_9GAMM</name>
<gene>
    <name evidence="15" type="ORF">GCM10007392_05020</name>
</gene>
<evidence type="ECO:0000256" key="7">
    <source>
        <dbReference type="ARBA" id="ARBA00023077"/>
    </source>
</evidence>
<organism evidence="15 16">
    <name type="scientific">Saccharospirillum salsuginis</name>
    <dbReference type="NCBI Taxonomy" id="418750"/>
    <lineage>
        <taxon>Bacteria</taxon>
        <taxon>Pseudomonadati</taxon>
        <taxon>Pseudomonadota</taxon>
        <taxon>Gammaproteobacteria</taxon>
        <taxon>Oceanospirillales</taxon>
        <taxon>Saccharospirillaceae</taxon>
        <taxon>Saccharospirillum</taxon>
    </lineage>
</organism>
<keyword evidence="16" id="KW-1185">Reference proteome</keyword>
<evidence type="ECO:0000256" key="5">
    <source>
        <dbReference type="ARBA" id="ARBA00022692"/>
    </source>
</evidence>
<comment type="subcellular location">
    <subcellularLocation>
        <location evidence="1 11">Cell outer membrane</location>
        <topology evidence="1 11">Multi-pass membrane protein</topology>
    </subcellularLocation>
</comment>
<evidence type="ECO:0000313" key="16">
    <source>
        <dbReference type="Proteomes" id="UP000626148"/>
    </source>
</evidence>
<evidence type="ECO:0000256" key="9">
    <source>
        <dbReference type="ARBA" id="ARBA00023170"/>
    </source>
</evidence>
<evidence type="ECO:0000256" key="4">
    <source>
        <dbReference type="ARBA" id="ARBA00022452"/>
    </source>
</evidence>
<dbReference type="AlphaFoldDB" id="A0A918K0Z3"/>
<dbReference type="GO" id="GO:0009279">
    <property type="term" value="C:cell outer membrane"/>
    <property type="evidence" value="ECO:0007669"/>
    <property type="project" value="UniProtKB-SubCell"/>
</dbReference>
<evidence type="ECO:0000256" key="6">
    <source>
        <dbReference type="ARBA" id="ARBA00022729"/>
    </source>
</evidence>
<evidence type="ECO:0000256" key="8">
    <source>
        <dbReference type="ARBA" id="ARBA00023136"/>
    </source>
</evidence>
<proteinExistence type="inferred from homology"/>
<evidence type="ECO:0000256" key="12">
    <source>
        <dbReference type="RuleBase" id="RU003357"/>
    </source>
</evidence>
<dbReference type="EMBL" id="BMXR01000001">
    <property type="protein sequence ID" value="GGX41166.1"/>
    <property type="molecule type" value="Genomic_DNA"/>
</dbReference>
<evidence type="ECO:0000259" key="13">
    <source>
        <dbReference type="Pfam" id="PF00593"/>
    </source>
</evidence>
<evidence type="ECO:0000256" key="3">
    <source>
        <dbReference type="ARBA" id="ARBA00022448"/>
    </source>
</evidence>
<keyword evidence="10 11" id="KW-0998">Cell outer membrane</keyword>
<keyword evidence="9 15" id="KW-0675">Receptor</keyword>
<keyword evidence="6" id="KW-0732">Signal</keyword>
<comment type="similarity">
    <text evidence="2">Belongs to the TonB-dependent receptor family. Hemoglobin/haptoglobin binding protein subfamily.</text>
</comment>
<dbReference type="InterPro" id="IPR000531">
    <property type="entry name" value="Beta-barrel_TonB"/>
</dbReference>
<reference evidence="15" key="1">
    <citation type="journal article" date="2014" name="Int. J. Syst. Evol. Microbiol.">
        <title>Complete genome sequence of Corynebacterium casei LMG S-19264T (=DSM 44701T), isolated from a smear-ripened cheese.</title>
        <authorList>
            <consortium name="US DOE Joint Genome Institute (JGI-PGF)"/>
            <person name="Walter F."/>
            <person name="Albersmeier A."/>
            <person name="Kalinowski J."/>
            <person name="Ruckert C."/>
        </authorList>
    </citation>
    <scope>NUCLEOTIDE SEQUENCE</scope>
    <source>
        <strain evidence="15">KCTC 22169</strain>
    </source>
</reference>
<dbReference type="PANTHER" id="PTHR30069:SF29">
    <property type="entry name" value="HEMOGLOBIN AND HEMOGLOBIN-HAPTOGLOBIN-BINDING PROTEIN 1-RELATED"/>
    <property type="match status" value="1"/>
</dbReference>
<dbReference type="GO" id="GO:0015344">
    <property type="term" value="F:siderophore uptake transmembrane transporter activity"/>
    <property type="evidence" value="ECO:0007669"/>
    <property type="project" value="TreeGrafter"/>
</dbReference>
<evidence type="ECO:0000259" key="14">
    <source>
        <dbReference type="Pfam" id="PF07715"/>
    </source>
</evidence>
<accession>A0A918K0Z3</accession>
<keyword evidence="3 11" id="KW-0813">Transport</keyword>
<protein>
    <submittedName>
        <fullName evidence="15">TonB-dependent receptor</fullName>
    </submittedName>
</protein>
<keyword evidence="8 11" id="KW-0472">Membrane</keyword>
<dbReference type="Pfam" id="PF00593">
    <property type="entry name" value="TonB_dep_Rec_b-barrel"/>
    <property type="match status" value="1"/>
</dbReference>
<dbReference type="InterPro" id="IPR039426">
    <property type="entry name" value="TonB-dep_rcpt-like"/>
</dbReference>
<keyword evidence="5 11" id="KW-0812">Transmembrane</keyword>
<evidence type="ECO:0000256" key="10">
    <source>
        <dbReference type="ARBA" id="ARBA00023237"/>
    </source>
</evidence>